<feature type="transmembrane region" description="Helical" evidence="2">
    <location>
        <begin position="95"/>
        <end position="114"/>
    </location>
</feature>
<proteinExistence type="predicted"/>
<feature type="compositionally biased region" description="Basic residues" evidence="1">
    <location>
        <begin position="198"/>
        <end position="211"/>
    </location>
</feature>
<dbReference type="STRING" id="983966.A0A1E4RY16"/>
<keyword evidence="2" id="KW-1133">Transmembrane helix</keyword>
<dbReference type="GO" id="GO:0005789">
    <property type="term" value="C:endoplasmic reticulum membrane"/>
    <property type="evidence" value="ECO:0007669"/>
    <property type="project" value="TreeGrafter"/>
</dbReference>
<sequence length="211" mass="23530">MAAIRYKDLVPLGTALTIAGSFFFMGVILGNLPYDFKTLYSPGATQADFDNSLRHYQTWAEIPTVALHILHFFVGIGFVGMLIKIYKPDDEIKYFEYGSLVLYVIAVCTYLTNLKIGAQSAVHGEWGDVDQNTGINVIAATETLIVFLLGFIVVLQLGLYWAQVDYQQRLEIFNKELAEEAKAEEEKIQETAKSTGVKAKKTTVKSTSKKN</sequence>
<accession>A0A1E4RY16</accession>
<dbReference type="AlphaFoldDB" id="A0A1E4RY16"/>
<evidence type="ECO:0000256" key="1">
    <source>
        <dbReference type="SAM" id="MobiDB-lite"/>
    </source>
</evidence>
<evidence type="ECO:0000256" key="2">
    <source>
        <dbReference type="SAM" id="Phobius"/>
    </source>
</evidence>
<dbReference type="SMART" id="SM00786">
    <property type="entry name" value="SHR3_chaperone"/>
    <property type="match status" value="1"/>
</dbReference>
<dbReference type="GeneID" id="30989914"/>
<dbReference type="Proteomes" id="UP000094389">
    <property type="component" value="Unassembled WGS sequence"/>
</dbReference>
<protein>
    <submittedName>
        <fullName evidence="3">Shr3 amino acid permease chaperone</fullName>
    </submittedName>
</protein>
<organism evidence="3 4">
    <name type="scientific">Cyberlindnera jadinii (strain ATCC 18201 / CBS 1600 / BCRC 20928 / JCM 3617 / NBRC 0987 / NRRL Y-1542)</name>
    <name type="common">Torula yeast</name>
    <name type="synonym">Candida utilis</name>
    <dbReference type="NCBI Taxonomy" id="983966"/>
    <lineage>
        <taxon>Eukaryota</taxon>
        <taxon>Fungi</taxon>
        <taxon>Dikarya</taxon>
        <taxon>Ascomycota</taxon>
        <taxon>Saccharomycotina</taxon>
        <taxon>Saccharomycetes</taxon>
        <taxon>Phaffomycetales</taxon>
        <taxon>Phaffomycetaceae</taxon>
        <taxon>Cyberlindnera</taxon>
    </lineage>
</organism>
<dbReference type="GO" id="GO:0051082">
    <property type="term" value="F:unfolded protein binding"/>
    <property type="evidence" value="ECO:0007669"/>
    <property type="project" value="TreeGrafter"/>
</dbReference>
<dbReference type="PIRSF" id="PIRSF029187">
    <property type="entry name" value="Shr3_AAP_chap"/>
    <property type="match status" value="1"/>
</dbReference>
<name>A0A1E4RY16_CYBJN</name>
<evidence type="ECO:0000313" key="4">
    <source>
        <dbReference type="Proteomes" id="UP000094389"/>
    </source>
</evidence>
<evidence type="ECO:0000313" key="3">
    <source>
        <dbReference type="EMBL" id="ODV72136.1"/>
    </source>
</evidence>
<feature type="transmembrane region" description="Helical" evidence="2">
    <location>
        <begin position="65"/>
        <end position="83"/>
    </location>
</feature>
<reference evidence="3 4" key="1">
    <citation type="journal article" date="2016" name="Proc. Natl. Acad. Sci. U.S.A.">
        <title>Comparative genomics of biotechnologically important yeasts.</title>
        <authorList>
            <person name="Riley R."/>
            <person name="Haridas S."/>
            <person name="Wolfe K.H."/>
            <person name="Lopes M.R."/>
            <person name="Hittinger C.T."/>
            <person name="Goeker M."/>
            <person name="Salamov A.A."/>
            <person name="Wisecaver J.H."/>
            <person name="Long T.M."/>
            <person name="Calvey C.H."/>
            <person name="Aerts A.L."/>
            <person name="Barry K.W."/>
            <person name="Choi C."/>
            <person name="Clum A."/>
            <person name="Coughlan A.Y."/>
            <person name="Deshpande S."/>
            <person name="Douglass A.P."/>
            <person name="Hanson S.J."/>
            <person name="Klenk H.-P."/>
            <person name="LaButti K.M."/>
            <person name="Lapidus A."/>
            <person name="Lindquist E.A."/>
            <person name="Lipzen A.M."/>
            <person name="Meier-Kolthoff J.P."/>
            <person name="Ohm R.A."/>
            <person name="Otillar R.P."/>
            <person name="Pangilinan J.L."/>
            <person name="Peng Y."/>
            <person name="Rokas A."/>
            <person name="Rosa C.A."/>
            <person name="Scheuner C."/>
            <person name="Sibirny A.A."/>
            <person name="Slot J.C."/>
            <person name="Stielow J.B."/>
            <person name="Sun H."/>
            <person name="Kurtzman C.P."/>
            <person name="Blackwell M."/>
            <person name="Grigoriev I.V."/>
            <person name="Jeffries T.W."/>
        </authorList>
    </citation>
    <scope>NUCLEOTIDE SEQUENCE [LARGE SCALE GENOMIC DNA]</scope>
    <source>
        <strain evidence="4">ATCC 18201 / CBS 1600 / BCRC 20928 / JCM 3617 / NBRC 0987 / NRRL Y-1542</strain>
    </source>
</reference>
<dbReference type="InterPro" id="IPR013248">
    <property type="entry name" value="Psh3/Shr3"/>
</dbReference>
<gene>
    <name evidence="3" type="ORF">CYBJADRAFT_168814</name>
</gene>
<feature type="transmembrane region" description="Helical" evidence="2">
    <location>
        <begin position="12"/>
        <end position="32"/>
    </location>
</feature>
<dbReference type="EMBL" id="KV453936">
    <property type="protein sequence ID" value="ODV72136.1"/>
    <property type="molecule type" value="Genomic_DNA"/>
</dbReference>
<dbReference type="Pfam" id="PF08229">
    <property type="entry name" value="SHR3_chaperone"/>
    <property type="match status" value="1"/>
</dbReference>
<keyword evidence="4" id="KW-1185">Reference proteome</keyword>
<dbReference type="GO" id="GO:0006888">
    <property type="term" value="P:endoplasmic reticulum to Golgi vesicle-mediated transport"/>
    <property type="evidence" value="ECO:0007669"/>
    <property type="project" value="TreeGrafter"/>
</dbReference>
<dbReference type="OMA" id="DAYYSFL"/>
<keyword evidence="2" id="KW-0472">Membrane</keyword>
<dbReference type="RefSeq" id="XP_020069175.1">
    <property type="nucleotide sequence ID" value="XM_020215518.1"/>
</dbReference>
<feature type="region of interest" description="Disordered" evidence="1">
    <location>
        <begin position="187"/>
        <end position="211"/>
    </location>
</feature>
<dbReference type="OrthoDB" id="5229808at2759"/>
<feature type="transmembrane region" description="Helical" evidence="2">
    <location>
        <begin position="134"/>
        <end position="162"/>
    </location>
</feature>
<keyword evidence="2" id="KW-0812">Transmembrane</keyword>
<dbReference type="PANTHER" id="PTHR28228">
    <property type="entry name" value="SECRETORY COMPONENT PROTEIN SHR3"/>
    <property type="match status" value="1"/>
</dbReference>
<dbReference type="PANTHER" id="PTHR28228:SF1">
    <property type="entry name" value="SECRETORY COMPONENT PROTEIN SHR3"/>
    <property type="match status" value="1"/>
</dbReference>